<dbReference type="PANTHER" id="PTHR47649">
    <property type="entry name" value="RIBONUCLEASE D"/>
    <property type="match status" value="1"/>
</dbReference>
<dbReference type="SMART" id="SM00341">
    <property type="entry name" value="HRDC"/>
    <property type="match status" value="1"/>
</dbReference>
<dbReference type="AlphaFoldDB" id="A0A919MZ70"/>
<dbReference type="InterPro" id="IPR041605">
    <property type="entry name" value="Exo_C"/>
</dbReference>
<dbReference type="SMART" id="SM00474">
    <property type="entry name" value="35EXOc"/>
    <property type="match status" value="1"/>
</dbReference>
<dbReference type="GO" id="GO:0003676">
    <property type="term" value="F:nucleic acid binding"/>
    <property type="evidence" value="ECO:0007669"/>
    <property type="project" value="InterPro"/>
</dbReference>
<feature type="domain" description="HRDC" evidence="2">
    <location>
        <begin position="285"/>
        <end position="365"/>
    </location>
</feature>
<dbReference type="SUPFAM" id="SSF47819">
    <property type="entry name" value="HRDC-like"/>
    <property type="match status" value="1"/>
</dbReference>
<name>A0A919MZ70_9ACTN</name>
<organism evidence="3 4">
    <name type="scientific">Paractinoplanes rishiriensis</name>
    <dbReference type="NCBI Taxonomy" id="1050105"/>
    <lineage>
        <taxon>Bacteria</taxon>
        <taxon>Bacillati</taxon>
        <taxon>Actinomycetota</taxon>
        <taxon>Actinomycetes</taxon>
        <taxon>Micromonosporales</taxon>
        <taxon>Micromonosporaceae</taxon>
        <taxon>Paractinoplanes</taxon>
    </lineage>
</organism>
<feature type="compositionally biased region" description="Basic and acidic residues" evidence="1">
    <location>
        <begin position="32"/>
        <end position="52"/>
    </location>
</feature>
<keyword evidence="3" id="KW-0378">Hydrolase</keyword>
<dbReference type="EMBL" id="BOMV01000007">
    <property type="protein sequence ID" value="GIE93427.1"/>
    <property type="molecule type" value="Genomic_DNA"/>
</dbReference>
<dbReference type="InterPro" id="IPR012337">
    <property type="entry name" value="RNaseH-like_sf"/>
</dbReference>
<feature type="region of interest" description="Disordered" evidence="1">
    <location>
        <begin position="1"/>
        <end position="82"/>
    </location>
</feature>
<evidence type="ECO:0000256" key="1">
    <source>
        <dbReference type="SAM" id="MobiDB-lite"/>
    </source>
</evidence>
<dbReference type="InterPro" id="IPR002121">
    <property type="entry name" value="HRDC_dom"/>
</dbReference>
<accession>A0A919MZ70</accession>
<dbReference type="PROSITE" id="PS50967">
    <property type="entry name" value="HRDC"/>
    <property type="match status" value="1"/>
</dbReference>
<sequence length="467" mass="50696">MSPSSIENRRAGTRLHMAGVVHPYGYGVTDEAPLRRRDLPEHAGDGRPHAEPPDPTSGGPDPEPAAAIPLTAPREGTPRPVETETELAEVVARMAAGSGPIAVDAERASGYRYTQRAYLVQLRRAGAGTVLIDPLPLADLRTLDEALAEAEWVLHAASQDLACLAELGMRPRRLFDTELAARLAGFERVGLAALTEQLLGYSLEKHHSAADWSTRPLPESWLTYAALDVELLTDLRDHLAAELDRQGKTGWAAEEFAALVASADRPPKVRPDPWRRTSGIHRVRGARAQSRVRALWFARDGVAARRDSAPGRVLPDSAIVAAAEQDPKDERALLGIPGFGGRSVRRLARVWLDALDEARALPDDALPINQPVDGPPPPHRWAERDPVAAARLARCRQVVIATAEGNRLPPENLISPDFVRRLAWSPPDEVSTQTVADTLRGFGARNWQLTLLADQLAEALPDPAPTV</sequence>
<keyword evidence="4" id="KW-1185">Reference proteome</keyword>
<gene>
    <name evidence="3" type="ORF">Ari01nite_08920</name>
</gene>
<dbReference type="InterPro" id="IPR051086">
    <property type="entry name" value="RNase_D-like"/>
</dbReference>
<dbReference type="CDD" id="cd06142">
    <property type="entry name" value="RNaseD_exo"/>
    <property type="match status" value="1"/>
</dbReference>
<comment type="caution">
    <text evidence="3">The sequence shown here is derived from an EMBL/GenBank/DDBJ whole genome shotgun (WGS) entry which is preliminary data.</text>
</comment>
<evidence type="ECO:0000259" key="2">
    <source>
        <dbReference type="PROSITE" id="PS50967"/>
    </source>
</evidence>
<dbReference type="InterPro" id="IPR044876">
    <property type="entry name" value="HRDC_dom_sf"/>
</dbReference>
<dbReference type="Gene3D" id="3.30.420.10">
    <property type="entry name" value="Ribonuclease H-like superfamily/Ribonuclease H"/>
    <property type="match status" value="1"/>
</dbReference>
<protein>
    <submittedName>
        <fullName evidence="3">3'-5' exonuclease</fullName>
    </submittedName>
</protein>
<keyword evidence="3" id="KW-0269">Exonuclease</keyword>
<dbReference type="GO" id="GO:0000166">
    <property type="term" value="F:nucleotide binding"/>
    <property type="evidence" value="ECO:0007669"/>
    <property type="project" value="InterPro"/>
</dbReference>
<dbReference type="Pfam" id="PF00570">
    <property type="entry name" value="HRDC"/>
    <property type="match status" value="1"/>
</dbReference>
<dbReference type="GO" id="GO:0006139">
    <property type="term" value="P:nucleobase-containing compound metabolic process"/>
    <property type="evidence" value="ECO:0007669"/>
    <property type="project" value="InterPro"/>
</dbReference>
<dbReference type="Pfam" id="PF01612">
    <property type="entry name" value="DNA_pol_A_exo1"/>
    <property type="match status" value="1"/>
</dbReference>
<dbReference type="GO" id="GO:0008408">
    <property type="term" value="F:3'-5' exonuclease activity"/>
    <property type="evidence" value="ECO:0007669"/>
    <property type="project" value="InterPro"/>
</dbReference>
<dbReference type="InterPro" id="IPR010997">
    <property type="entry name" value="HRDC-like_sf"/>
</dbReference>
<evidence type="ECO:0000313" key="4">
    <source>
        <dbReference type="Proteomes" id="UP000636960"/>
    </source>
</evidence>
<dbReference type="SUPFAM" id="SSF53098">
    <property type="entry name" value="Ribonuclease H-like"/>
    <property type="match status" value="1"/>
</dbReference>
<keyword evidence="3" id="KW-0540">Nuclease</keyword>
<evidence type="ECO:0000313" key="3">
    <source>
        <dbReference type="EMBL" id="GIE93427.1"/>
    </source>
</evidence>
<dbReference type="InterPro" id="IPR002562">
    <property type="entry name" value="3'-5'_exonuclease_dom"/>
</dbReference>
<dbReference type="Pfam" id="PF18305">
    <property type="entry name" value="DNA_pol_A_exoN"/>
    <property type="match status" value="1"/>
</dbReference>
<reference evidence="3" key="1">
    <citation type="submission" date="2021-01" db="EMBL/GenBank/DDBJ databases">
        <title>Whole genome shotgun sequence of Actinoplanes rishiriensis NBRC 108556.</title>
        <authorList>
            <person name="Komaki H."/>
            <person name="Tamura T."/>
        </authorList>
    </citation>
    <scope>NUCLEOTIDE SEQUENCE</scope>
    <source>
        <strain evidence="3">NBRC 108556</strain>
    </source>
</reference>
<dbReference type="Gene3D" id="1.10.150.80">
    <property type="entry name" value="HRDC domain"/>
    <property type="match status" value="2"/>
</dbReference>
<dbReference type="PANTHER" id="PTHR47649:SF1">
    <property type="entry name" value="RIBONUCLEASE D"/>
    <property type="match status" value="1"/>
</dbReference>
<proteinExistence type="predicted"/>
<dbReference type="Proteomes" id="UP000636960">
    <property type="component" value="Unassembled WGS sequence"/>
</dbReference>
<dbReference type="InterPro" id="IPR036397">
    <property type="entry name" value="RNaseH_sf"/>
</dbReference>